<name>R7V452_CAPTE</name>
<dbReference type="GO" id="GO:0019319">
    <property type="term" value="P:hexose biosynthetic process"/>
    <property type="evidence" value="ECO:0007669"/>
    <property type="project" value="TreeGrafter"/>
</dbReference>
<dbReference type="PANTHER" id="PTHR15723">
    <property type="entry name" value="CARBOHYDRATE SULFOTRANSFERASE 15"/>
    <property type="match status" value="1"/>
</dbReference>
<reference evidence="3" key="3">
    <citation type="submission" date="2015-06" db="UniProtKB">
        <authorList>
            <consortium name="EnsemblMetazoa"/>
        </authorList>
    </citation>
    <scope>IDENTIFICATION</scope>
</reference>
<dbReference type="OrthoDB" id="8068875at2759"/>
<dbReference type="InterPro" id="IPR027417">
    <property type="entry name" value="P-loop_NTPase"/>
</dbReference>
<dbReference type="EMBL" id="AMQN01005161">
    <property type="status" value="NOT_ANNOTATED_CDS"/>
    <property type="molecule type" value="Genomic_DNA"/>
</dbReference>
<evidence type="ECO:0000313" key="3">
    <source>
        <dbReference type="EnsemblMetazoa" id="CapteP219078"/>
    </source>
</evidence>
<keyword evidence="4" id="KW-1185">Reference proteome</keyword>
<evidence type="ECO:0008006" key="5">
    <source>
        <dbReference type="Google" id="ProtNLM"/>
    </source>
</evidence>
<proteinExistence type="predicted"/>
<dbReference type="InterPro" id="IPR052654">
    <property type="entry name" value="CS_Sulfotransferase"/>
</dbReference>
<dbReference type="HOGENOM" id="CLU_017703_2_0_1"/>
<protein>
    <recommendedName>
        <fullName evidence="5">Sulfotransferase domain-containing protein</fullName>
    </recommendedName>
</protein>
<evidence type="ECO:0000313" key="4">
    <source>
        <dbReference type="Proteomes" id="UP000014760"/>
    </source>
</evidence>
<evidence type="ECO:0000256" key="1">
    <source>
        <dbReference type="SAM" id="Phobius"/>
    </source>
</evidence>
<organism evidence="2">
    <name type="scientific">Capitella teleta</name>
    <name type="common">Polychaete worm</name>
    <dbReference type="NCBI Taxonomy" id="283909"/>
    <lineage>
        <taxon>Eukaryota</taxon>
        <taxon>Metazoa</taxon>
        <taxon>Spiralia</taxon>
        <taxon>Lophotrochozoa</taxon>
        <taxon>Annelida</taxon>
        <taxon>Polychaeta</taxon>
        <taxon>Sedentaria</taxon>
        <taxon>Scolecida</taxon>
        <taxon>Capitellidae</taxon>
        <taxon>Capitella</taxon>
    </lineage>
</organism>
<sequence>MFRNFQCRNCDLFFILFSVGAFIYVLTFLEYQRKDALIRKLSDEIPELPGLPDEDYSDYQELPVISEKMTSYKSKKLTSGLGRRLGQYPTPQQLFNHSAAPEFDKHMDAFDLPKDPIEFLPNYKNPCWFEEARPEDAYKANFYSVAGKDKHAVRFQEAYSRMKTILDLRKNKAGMSWRIRCLPYFYIAGFSRSGSTDIMNALLQHPHILPGFKKEVIYWNRVRLFNGFRSKGSLNTPHNSKYSPNREVSMTPAEAEELSKIPRKLNHYLESFDFQSEIIRTRVEHQSKGYHQMVFGDATPSYMWDFDVWRELDVQKDLKEPLYVVADYIASLTPDAKIVVTMRNPVDRIFSDFRAFDFYPMKTSEEFHRVTVQSINEFQSCLKKQSLRSCLYLSHGVDNLRLRIGIYYIYLQDWFEVFPKNQMFTMIFEDYAANTGDYLQKMLDFLELPRFGKEDLERVVRRPAKNAANTTIEMNPKTRSLLEEFYRPYNEKLSQLLERKLW</sequence>
<dbReference type="Gene3D" id="3.40.50.300">
    <property type="entry name" value="P-loop containing nucleotide triphosphate hydrolases"/>
    <property type="match status" value="1"/>
</dbReference>
<reference evidence="4" key="1">
    <citation type="submission" date="2012-12" db="EMBL/GenBank/DDBJ databases">
        <authorList>
            <person name="Hellsten U."/>
            <person name="Grimwood J."/>
            <person name="Chapman J.A."/>
            <person name="Shapiro H."/>
            <person name="Aerts A."/>
            <person name="Otillar R.P."/>
            <person name="Terry A.Y."/>
            <person name="Boore J.L."/>
            <person name="Simakov O."/>
            <person name="Marletaz F."/>
            <person name="Cho S.-J."/>
            <person name="Edsinger-Gonzales E."/>
            <person name="Havlak P."/>
            <person name="Kuo D.-H."/>
            <person name="Larsson T."/>
            <person name="Lv J."/>
            <person name="Arendt D."/>
            <person name="Savage R."/>
            <person name="Osoegawa K."/>
            <person name="de Jong P."/>
            <person name="Lindberg D.R."/>
            <person name="Seaver E.C."/>
            <person name="Weisblat D.A."/>
            <person name="Putnam N.H."/>
            <person name="Grigoriev I.V."/>
            <person name="Rokhsar D.S."/>
        </authorList>
    </citation>
    <scope>NUCLEOTIDE SEQUENCE</scope>
    <source>
        <strain evidence="4">I ESC-2004</strain>
    </source>
</reference>
<reference evidence="2 4" key="2">
    <citation type="journal article" date="2013" name="Nature">
        <title>Insights into bilaterian evolution from three spiralian genomes.</title>
        <authorList>
            <person name="Simakov O."/>
            <person name="Marletaz F."/>
            <person name="Cho S.J."/>
            <person name="Edsinger-Gonzales E."/>
            <person name="Havlak P."/>
            <person name="Hellsten U."/>
            <person name="Kuo D.H."/>
            <person name="Larsson T."/>
            <person name="Lv J."/>
            <person name="Arendt D."/>
            <person name="Savage R."/>
            <person name="Osoegawa K."/>
            <person name="de Jong P."/>
            <person name="Grimwood J."/>
            <person name="Chapman J.A."/>
            <person name="Shapiro H."/>
            <person name="Aerts A."/>
            <person name="Otillar R.P."/>
            <person name="Terry A.Y."/>
            <person name="Boore J.L."/>
            <person name="Grigoriev I.V."/>
            <person name="Lindberg D.R."/>
            <person name="Seaver E.C."/>
            <person name="Weisblat D.A."/>
            <person name="Putnam N.H."/>
            <person name="Rokhsar D.S."/>
        </authorList>
    </citation>
    <scope>NUCLEOTIDE SEQUENCE</scope>
    <source>
        <strain evidence="2 4">I ESC-2004</strain>
    </source>
</reference>
<accession>R7V452</accession>
<evidence type="ECO:0000313" key="2">
    <source>
        <dbReference type="EMBL" id="ELU13344.1"/>
    </source>
</evidence>
<dbReference type="AlphaFoldDB" id="R7V452"/>
<dbReference type="EMBL" id="KB295285">
    <property type="protein sequence ID" value="ELU13344.1"/>
    <property type="molecule type" value="Genomic_DNA"/>
</dbReference>
<dbReference type="Proteomes" id="UP000014760">
    <property type="component" value="Unassembled WGS sequence"/>
</dbReference>
<keyword evidence="1" id="KW-0812">Transmembrane</keyword>
<dbReference type="STRING" id="283909.R7V452"/>
<dbReference type="Pfam" id="PF13469">
    <property type="entry name" value="Sulfotransfer_3"/>
    <property type="match status" value="1"/>
</dbReference>
<keyword evidence="1" id="KW-0472">Membrane</keyword>
<keyword evidence="1" id="KW-1133">Transmembrane helix</keyword>
<dbReference type="GO" id="GO:0050659">
    <property type="term" value="F:N-acetylgalactosamine 4-sulfate 6-O-sulfotransferase activity"/>
    <property type="evidence" value="ECO:0007669"/>
    <property type="project" value="TreeGrafter"/>
</dbReference>
<feature type="transmembrane region" description="Helical" evidence="1">
    <location>
        <begin position="12"/>
        <end position="31"/>
    </location>
</feature>
<dbReference type="EnsemblMetazoa" id="CapteT219078">
    <property type="protein sequence ID" value="CapteP219078"/>
    <property type="gene ID" value="CapteG219078"/>
</dbReference>
<gene>
    <name evidence="2" type="ORF">CAPTEDRAFT_219078</name>
</gene>
<dbReference type="SUPFAM" id="SSF52540">
    <property type="entry name" value="P-loop containing nucleoside triphosphate hydrolases"/>
    <property type="match status" value="1"/>
</dbReference>
<dbReference type="PANTHER" id="PTHR15723:SF0">
    <property type="entry name" value="CARBOHYDRATE SULFOTRANSFERASE 15"/>
    <property type="match status" value="1"/>
</dbReference>
<dbReference type="OMA" id="DNNAWVH"/>